<dbReference type="GO" id="GO:0019239">
    <property type="term" value="F:deaminase activity"/>
    <property type="evidence" value="ECO:0007669"/>
    <property type="project" value="TreeGrafter"/>
</dbReference>
<dbReference type="CDD" id="cd00448">
    <property type="entry name" value="YjgF_YER057c_UK114_family"/>
    <property type="match status" value="1"/>
</dbReference>
<comment type="similarity">
    <text evidence="1">Belongs to the RutC family.</text>
</comment>
<proteinExistence type="inferred from homology"/>
<organism evidence="2 3">
    <name type="scientific">Hydnomerulius pinastri MD-312</name>
    <dbReference type="NCBI Taxonomy" id="994086"/>
    <lineage>
        <taxon>Eukaryota</taxon>
        <taxon>Fungi</taxon>
        <taxon>Dikarya</taxon>
        <taxon>Basidiomycota</taxon>
        <taxon>Agaricomycotina</taxon>
        <taxon>Agaricomycetes</taxon>
        <taxon>Agaricomycetidae</taxon>
        <taxon>Boletales</taxon>
        <taxon>Boletales incertae sedis</taxon>
        <taxon>Leucogyrophana</taxon>
    </lineage>
</organism>
<evidence type="ECO:0000256" key="1">
    <source>
        <dbReference type="ARBA" id="ARBA00010552"/>
    </source>
</evidence>
<dbReference type="PANTHER" id="PTHR11803:SF58">
    <property type="entry name" value="PROTEIN HMF1-RELATED"/>
    <property type="match status" value="1"/>
</dbReference>
<keyword evidence="3" id="KW-1185">Reference proteome</keyword>
<evidence type="ECO:0000313" key="3">
    <source>
        <dbReference type="Proteomes" id="UP000053820"/>
    </source>
</evidence>
<name>A0A0C9WGE7_9AGAM</name>
<dbReference type="SUPFAM" id="SSF55298">
    <property type="entry name" value="YjgF-like"/>
    <property type="match status" value="1"/>
</dbReference>
<dbReference type="HOGENOM" id="CLU_100715_7_2_1"/>
<dbReference type="GO" id="GO:0005739">
    <property type="term" value="C:mitochondrion"/>
    <property type="evidence" value="ECO:0007669"/>
    <property type="project" value="TreeGrafter"/>
</dbReference>
<dbReference type="OrthoDB" id="309640at2759"/>
<dbReference type="PANTHER" id="PTHR11803">
    <property type="entry name" value="2-IMINOBUTANOATE/2-IMINOPROPANOATE DEAMINASE RIDA"/>
    <property type="match status" value="1"/>
</dbReference>
<dbReference type="InterPro" id="IPR035959">
    <property type="entry name" value="RutC-like_sf"/>
</dbReference>
<dbReference type="NCBIfam" id="TIGR00004">
    <property type="entry name" value="Rid family detoxifying hydrolase"/>
    <property type="match status" value="1"/>
</dbReference>
<accession>A0A0C9WGE7</accession>
<dbReference type="InterPro" id="IPR006175">
    <property type="entry name" value="YjgF/YER057c/UK114"/>
</dbReference>
<dbReference type="AlphaFoldDB" id="A0A0C9WGE7"/>
<dbReference type="GO" id="GO:0005829">
    <property type="term" value="C:cytosol"/>
    <property type="evidence" value="ECO:0007669"/>
    <property type="project" value="TreeGrafter"/>
</dbReference>
<dbReference type="Proteomes" id="UP000053820">
    <property type="component" value="Unassembled WGS sequence"/>
</dbReference>
<gene>
    <name evidence="2" type="ORF">HYDPIDRAFT_28011</name>
</gene>
<dbReference type="InterPro" id="IPR006056">
    <property type="entry name" value="RidA"/>
</dbReference>
<evidence type="ECO:0000313" key="2">
    <source>
        <dbReference type="EMBL" id="KIJ65297.1"/>
    </source>
</evidence>
<dbReference type="Gene3D" id="3.30.1330.40">
    <property type="entry name" value="RutC-like"/>
    <property type="match status" value="1"/>
</dbReference>
<dbReference type="Pfam" id="PF01042">
    <property type="entry name" value="Ribonuc_L-PSP"/>
    <property type="match status" value="1"/>
</dbReference>
<reference evidence="2 3" key="1">
    <citation type="submission" date="2014-04" db="EMBL/GenBank/DDBJ databases">
        <title>Evolutionary Origins and Diversification of the Mycorrhizal Mutualists.</title>
        <authorList>
            <consortium name="DOE Joint Genome Institute"/>
            <consortium name="Mycorrhizal Genomics Consortium"/>
            <person name="Kohler A."/>
            <person name="Kuo A."/>
            <person name="Nagy L.G."/>
            <person name="Floudas D."/>
            <person name="Copeland A."/>
            <person name="Barry K.W."/>
            <person name="Cichocki N."/>
            <person name="Veneault-Fourrey C."/>
            <person name="LaButti K."/>
            <person name="Lindquist E.A."/>
            <person name="Lipzen A."/>
            <person name="Lundell T."/>
            <person name="Morin E."/>
            <person name="Murat C."/>
            <person name="Riley R."/>
            <person name="Ohm R."/>
            <person name="Sun H."/>
            <person name="Tunlid A."/>
            <person name="Henrissat B."/>
            <person name="Grigoriev I.V."/>
            <person name="Hibbett D.S."/>
            <person name="Martin F."/>
        </authorList>
    </citation>
    <scope>NUCLEOTIDE SEQUENCE [LARGE SCALE GENOMIC DNA]</scope>
    <source>
        <strain evidence="2 3">MD-312</strain>
    </source>
</reference>
<dbReference type="FunFam" id="3.30.1330.40:FF:000001">
    <property type="entry name" value="L-PSP family endoribonuclease"/>
    <property type="match status" value="1"/>
</dbReference>
<dbReference type="EMBL" id="KN839844">
    <property type="protein sequence ID" value="KIJ65297.1"/>
    <property type="molecule type" value="Genomic_DNA"/>
</dbReference>
<protein>
    <submittedName>
        <fullName evidence="2">Uncharacterized protein</fullName>
    </submittedName>
</protein>
<sequence>MSKQIINNVPGAVPPLQTFSQAVISKGNIYVSGNIGWDDEFNIVGGIQAQTRAALENMKKILEGAGSGLEHVVKVNVFLVNLVRDFHQMNEVYTEFFPPEAMPARTCIGVAALPAGGAVEIECIAELPPCPED</sequence>